<dbReference type="WBParaSite" id="ECPE_0001563901-mRNA-1">
    <property type="protein sequence ID" value="ECPE_0001563901-mRNA-1"/>
    <property type="gene ID" value="ECPE_0001563901"/>
</dbReference>
<protein>
    <submittedName>
        <fullName evidence="5">BHLH domain-containing protein</fullName>
    </submittedName>
</protein>
<organism evidence="5">
    <name type="scientific">Echinostoma caproni</name>
    <dbReference type="NCBI Taxonomy" id="27848"/>
    <lineage>
        <taxon>Eukaryota</taxon>
        <taxon>Metazoa</taxon>
        <taxon>Spiralia</taxon>
        <taxon>Lophotrochozoa</taxon>
        <taxon>Platyhelminthes</taxon>
        <taxon>Trematoda</taxon>
        <taxon>Digenea</taxon>
        <taxon>Plagiorchiida</taxon>
        <taxon>Echinostomata</taxon>
        <taxon>Echinostomatoidea</taxon>
        <taxon>Echinostomatidae</taxon>
        <taxon>Echinostoma</taxon>
    </lineage>
</organism>
<dbReference type="Proteomes" id="UP000272942">
    <property type="component" value="Unassembled WGS sequence"/>
</dbReference>
<dbReference type="InterPro" id="IPR036638">
    <property type="entry name" value="HLH_DNA-bd_sf"/>
</dbReference>
<dbReference type="Gene3D" id="4.10.280.10">
    <property type="entry name" value="Helix-loop-helix DNA-binding domain"/>
    <property type="match status" value="1"/>
</dbReference>
<sequence length="329" mass="36642">MNSPHVNPMFHVTNPMYTYRVPPLHSNPPAPYHMESNSIRLRSMPLQQQQQPQPPPTETCAVTVNTPIHRRGRKSTVPPEQREQIRRLKKQNMERRRRACISDKMNALHSMAMSVVGIDAAVQQKVEKADILGICYTVLEGIAKLANERPELRSQLHGLRSYLQEHHAQTTTVRSVDEHSQSSACSEEVEHLLGVDSPLIVDTAYEDKENRPVKSPSNVGKTSASQFDPHPTSSKWHSTPSNQWAASATCQDSGYSSSIGPGSSTSAVKLARVRSPSVMQEWPKSIELLSASESPIRLGKRSAFRVIKRDGEREGAAAASTVWRPYLDD</sequence>
<feature type="domain" description="BHLH" evidence="2">
    <location>
        <begin position="86"/>
        <end position="132"/>
    </location>
</feature>
<keyword evidence="4" id="KW-1185">Reference proteome</keyword>
<dbReference type="OrthoDB" id="6264573at2759"/>
<evidence type="ECO:0000313" key="5">
    <source>
        <dbReference type="WBParaSite" id="ECPE_0001563901-mRNA-1"/>
    </source>
</evidence>
<evidence type="ECO:0000313" key="3">
    <source>
        <dbReference type="EMBL" id="VDP92871.1"/>
    </source>
</evidence>
<dbReference type="GO" id="GO:0046983">
    <property type="term" value="F:protein dimerization activity"/>
    <property type="evidence" value="ECO:0007669"/>
    <property type="project" value="InterPro"/>
</dbReference>
<dbReference type="Pfam" id="PF00010">
    <property type="entry name" value="HLH"/>
    <property type="match status" value="1"/>
</dbReference>
<feature type="region of interest" description="Disordered" evidence="1">
    <location>
        <begin position="204"/>
        <end position="245"/>
    </location>
</feature>
<reference evidence="5" key="1">
    <citation type="submission" date="2016-06" db="UniProtKB">
        <authorList>
            <consortium name="WormBaseParasite"/>
        </authorList>
    </citation>
    <scope>IDENTIFICATION</scope>
</reference>
<evidence type="ECO:0000259" key="2">
    <source>
        <dbReference type="Pfam" id="PF00010"/>
    </source>
</evidence>
<reference evidence="3 4" key="2">
    <citation type="submission" date="2018-11" db="EMBL/GenBank/DDBJ databases">
        <authorList>
            <consortium name="Pathogen Informatics"/>
        </authorList>
    </citation>
    <scope>NUCLEOTIDE SEQUENCE [LARGE SCALE GENOMIC DNA]</scope>
    <source>
        <strain evidence="3 4">Egypt</strain>
    </source>
</reference>
<evidence type="ECO:0000256" key="1">
    <source>
        <dbReference type="SAM" id="MobiDB-lite"/>
    </source>
</evidence>
<dbReference type="InterPro" id="IPR011598">
    <property type="entry name" value="bHLH_dom"/>
</dbReference>
<name>A0A183B8R4_9TREM</name>
<dbReference type="EMBL" id="UZAN01061124">
    <property type="protein sequence ID" value="VDP92871.1"/>
    <property type="molecule type" value="Genomic_DNA"/>
</dbReference>
<feature type="compositionally biased region" description="Polar residues" evidence="1">
    <location>
        <begin position="215"/>
        <end position="245"/>
    </location>
</feature>
<dbReference type="SUPFAM" id="SSF47459">
    <property type="entry name" value="HLH, helix-loop-helix DNA-binding domain"/>
    <property type="match status" value="1"/>
</dbReference>
<evidence type="ECO:0000313" key="4">
    <source>
        <dbReference type="Proteomes" id="UP000272942"/>
    </source>
</evidence>
<gene>
    <name evidence="3" type="ORF">ECPE_LOCUS15599</name>
</gene>
<proteinExistence type="predicted"/>
<dbReference type="AlphaFoldDB" id="A0A183B8R4"/>
<accession>A0A183B8R4</accession>